<evidence type="ECO:0000313" key="3">
    <source>
        <dbReference type="Proteomes" id="UP000077428"/>
    </source>
</evidence>
<dbReference type="RefSeq" id="WP_042692246.1">
    <property type="nucleotide sequence ID" value="NZ_CABMAB010000005.1"/>
</dbReference>
<protein>
    <recommendedName>
        <fullName evidence="4">DUF4013 domain-containing protein</fullName>
    </recommendedName>
</protein>
<feature type="transmembrane region" description="Helical" evidence="1">
    <location>
        <begin position="169"/>
        <end position="190"/>
    </location>
</feature>
<feature type="transmembrane region" description="Helical" evidence="1">
    <location>
        <begin position="21"/>
        <end position="40"/>
    </location>
</feature>
<keyword evidence="1" id="KW-0812">Transmembrane</keyword>
<reference evidence="3" key="1">
    <citation type="journal article" date="2016" name="Genome Announc.">
        <title>Draft Genome Sequences of Methanobrevibacter curvatus DSM11111, Methanobrevibacter cuticularis DSM11139, Methanobrevibacter filiformis DSM11501, and Methanobrevibacter oralis DSM7256.</title>
        <authorList>
            <person name="Poehlein A."/>
            <person name="Seedorf H."/>
        </authorList>
    </citation>
    <scope>NUCLEOTIDE SEQUENCE [LARGE SCALE GENOMIC DNA]</scope>
    <source>
        <strain evidence="3">DSM 7256 / JCM 30027 / ZR</strain>
    </source>
</reference>
<feature type="transmembrane region" description="Helical" evidence="1">
    <location>
        <begin position="124"/>
        <end position="148"/>
    </location>
</feature>
<dbReference type="Pfam" id="PF13197">
    <property type="entry name" value="DUF4013"/>
    <property type="match status" value="1"/>
</dbReference>
<organism evidence="2 3">
    <name type="scientific">Methanobrevibacter oralis</name>
    <dbReference type="NCBI Taxonomy" id="66851"/>
    <lineage>
        <taxon>Archaea</taxon>
        <taxon>Methanobacteriati</taxon>
        <taxon>Methanobacteriota</taxon>
        <taxon>Methanomada group</taxon>
        <taxon>Methanobacteria</taxon>
        <taxon>Methanobacteriales</taxon>
        <taxon>Methanobacteriaceae</taxon>
        <taxon>Methanobrevibacter</taxon>
    </lineage>
</organism>
<feature type="transmembrane region" description="Helical" evidence="1">
    <location>
        <begin position="202"/>
        <end position="220"/>
    </location>
</feature>
<feature type="transmembrane region" description="Helical" evidence="1">
    <location>
        <begin position="94"/>
        <end position="118"/>
    </location>
</feature>
<dbReference type="OrthoDB" id="71133at2157"/>
<dbReference type="EMBL" id="LWMU01000097">
    <property type="protein sequence ID" value="KZX11092.1"/>
    <property type="molecule type" value="Genomic_DNA"/>
</dbReference>
<dbReference type="InterPro" id="IPR025098">
    <property type="entry name" value="DUF4013"/>
</dbReference>
<dbReference type="Proteomes" id="UP000077428">
    <property type="component" value="Unassembled WGS sequence"/>
</dbReference>
<keyword evidence="1" id="KW-0472">Membrane</keyword>
<comment type="caution">
    <text evidence="2">The sequence shown here is derived from an EMBL/GenBank/DDBJ whole genome shotgun (WGS) entry which is preliminary data.</text>
</comment>
<proteinExistence type="predicted"/>
<evidence type="ECO:0000256" key="1">
    <source>
        <dbReference type="SAM" id="Phobius"/>
    </source>
</evidence>
<evidence type="ECO:0008006" key="4">
    <source>
        <dbReference type="Google" id="ProtNLM"/>
    </source>
</evidence>
<dbReference type="AlphaFoldDB" id="A0A165ZS59"/>
<accession>A0A165ZS59</accession>
<dbReference type="PATRIC" id="fig|66851.6.peg.1807"/>
<keyword evidence="3" id="KW-1185">Reference proteome</keyword>
<sequence>MKSLSIKEIFLNSFKYTISDWVAIVILGIILTFLSILNNFNRDINIIMWVAITILSLIEMGYSFKIIEQTLQGSTKPPIFRNFKELIIHGIKDTIVYAFYFTLMLIVSFLLISMIHSIPESSLIGIILAIIVIGFIFLLLFVSLINLAKHDGKLRYAFHFRELYSLLKRIGIGRIIIVYILAMLIEYLLIKTFITGENIPHMSFVAIIRNLIVTPFLVIFTERTIALSAFNKI</sequence>
<dbReference type="STRING" id="66851.MBORA_16610"/>
<evidence type="ECO:0000313" key="2">
    <source>
        <dbReference type="EMBL" id="KZX11092.1"/>
    </source>
</evidence>
<keyword evidence="1" id="KW-1133">Transmembrane helix</keyword>
<name>A0A165ZS59_METOA</name>
<feature type="transmembrane region" description="Helical" evidence="1">
    <location>
        <begin position="46"/>
        <end position="64"/>
    </location>
</feature>
<gene>
    <name evidence="2" type="ORF">MBORA_16610</name>
</gene>